<evidence type="ECO:0000256" key="1">
    <source>
        <dbReference type="ARBA" id="ARBA00004651"/>
    </source>
</evidence>
<comment type="similarity">
    <text evidence="2">Belongs to the autoinducer-2 exporter (AI-2E) (TC 2.A.86) family.</text>
</comment>
<dbReference type="AlphaFoldDB" id="C7N3A4"/>
<dbReference type="KEGG" id="shi:Shel_26240"/>
<proteinExistence type="inferred from homology"/>
<feature type="transmembrane region" description="Helical" evidence="8">
    <location>
        <begin position="20"/>
        <end position="43"/>
    </location>
</feature>
<keyword evidence="4" id="KW-1003">Cell membrane</keyword>
<feature type="transmembrane region" description="Helical" evidence="8">
    <location>
        <begin position="177"/>
        <end position="195"/>
    </location>
</feature>
<dbReference type="Pfam" id="PF01594">
    <property type="entry name" value="AI-2E_transport"/>
    <property type="match status" value="1"/>
</dbReference>
<dbReference type="PANTHER" id="PTHR21716:SF53">
    <property type="entry name" value="PERMEASE PERM-RELATED"/>
    <property type="match status" value="1"/>
</dbReference>
<name>C7N3A4_SLAHD</name>
<sequence length="400" mass="42733">MTQENETVFPLWRTCLRIGVTVFIVYLAITYWPMVATMCAVLINAAEPIIIGAALAYIINILMSFYERHYGRCFSGALAKRLERPVCMGGAIITIVGIVGAIMVLVVPQFVGAINTLVQSAPAAVNNLLSNESLVALIPASVVDYMKELDWNTVLADVTAALQSGIAGWLAGLSNTFTTMLIWVMGIIFAMYFLASRDRVVPQIKRVAKAYMRPEWYAQGARFAELLDDSFHKYVVGQCTEAVILGVLCFIGMTLLRLPYASMIAALIGLTALIPIVGAYLGAAVGAFMILTFSWQQSLEFLVFIIVLQQIEGNFIYPKVVGTSVGLSGVLVLAAVTIGGAVSGIFGMLVAVPLVAAGYRVLKEDVAKREAAFGTAGDGAAEAVQETAAPADADAAINPE</sequence>
<evidence type="ECO:0000313" key="9">
    <source>
        <dbReference type="EMBL" id="ACV23627.1"/>
    </source>
</evidence>
<dbReference type="GO" id="GO:0005886">
    <property type="term" value="C:plasma membrane"/>
    <property type="evidence" value="ECO:0007669"/>
    <property type="project" value="UniProtKB-SubCell"/>
</dbReference>
<dbReference type="HOGENOM" id="CLU_031275_2_0_11"/>
<dbReference type="STRING" id="471855.Shel_26240"/>
<organism evidence="9 10">
    <name type="scientific">Slackia heliotrinireducens (strain ATCC 29202 / DSM 20476 / NCTC 11029 / RHS 1)</name>
    <name type="common">Peptococcus heliotrinreducens</name>
    <dbReference type="NCBI Taxonomy" id="471855"/>
    <lineage>
        <taxon>Bacteria</taxon>
        <taxon>Bacillati</taxon>
        <taxon>Actinomycetota</taxon>
        <taxon>Coriobacteriia</taxon>
        <taxon>Eggerthellales</taxon>
        <taxon>Eggerthellaceae</taxon>
        <taxon>Slackia</taxon>
    </lineage>
</organism>
<evidence type="ECO:0000256" key="7">
    <source>
        <dbReference type="ARBA" id="ARBA00023136"/>
    </source>
</evidence>
<evidence type="ECO:0000313" key="10">
    <source>
        <dbReference type="Proteomes" id="UP000002026"/>
    </source>
</evidence>
<dbReference type="RefSeq" id="WP_012799725.1">
    <property type="nucleotide sequence ID" value="NC_013165.1"/>
</dbReference>
<feature type="transmembrane region" description="Helical" evidence="8">
    <location>
        <begin position="86"/>
        <end position="107"/>
    </location>
</feature>
<evidence type="ECO:0000256" key="4">
    <source>
        <dbReference type="ARBA" id="ARBA00022475"/>
    </source>
</evidence>
<feature type="transmembrane region" description="Helical" evidence="8">
    <location>
        <begin position="266"/>
        <end position="291"/>
    </location>
</feature>
<evidence type="ECO:0000256" key="6">
    <source>
        <dbReference type="ARBA" id="ARBA00022989"/>
    </source>
</evidence>
<feature type="transmembrane region" description="Helical" evidence="8">
    <location>
        <begin position="242"/>
        <end position="260"/>
    </location>
</feature>
<comment type="subcellular location">
    <subcellularLocation>
        <location evidence="1">Cell membrane</location>
        <topology evidence="1">Multi-pass membrane protein</topology>
    </subcellularLocation>
</comment>
<protein>
    <submittedName>
        <fullName evidence="9">Predicted permease</fullName>
    </submittedName>
</protein>
<evidence type="ECO:0000256" key="8">
    <source>
        <dbReference type="SAM" id="Phobius"/>
    </source>
</evidence>
<reference evidence="9 10" key="1">
    <citation type="journal article" date="2009" name="Stand. Genomic Sci.">
        <title>Complete genome sequence of Slackia heliotrinireducens type strain (RHS 1).</title>
        <authorList>
            <person name="Pukall R."/>
            <person name="Lapidus A."/>
            <person name="Nolan M."/>
            <person name="Copeland A."/>
            <person name="Glavina Del Rio T."/>
            <person name="Lucas S."/>
            <person name="Chen F."/>
            <person name="Tice H."/>
            <person name="Cheng J.F."/>
            <person name="Chertkov O."/>
            <person name="Bruce D."/>
            <person name="Goodwin L."/>
            <person name="Kuske C."/>
            <person name="Brettin T."/>
            <person name="Detter J.C."/>
            <person name="Han C."/>
            <person name="Pitluck S."/>
            <person name="Pati A."/>
            <person name="Mavrommatis K."/>
            <person name="Ivanova N."/>
            <person name="Ovchinnikova G."/>
            <person name="Chen A."/>
            <person name="Palaniappan K."/>
            <person name="Schneider S."/>
            <person name="Rohde M."/>
            <person name="Chain P."/>
            <person name="D'haeseleer P."/>
            <person name="Goker M."/>
            <person name="Bristow J."/>
            <person name="Eisen J.A."/>
            <person name="Markowitz V."/>
            <person name="Kyrpides N.C."/>
            <person name="Klenk H.P."/>
            <person name="Hugenholtz P."/>
        </authorList>
    </citation>
    <scope>NUCLEOTIDE SEQUENCE [LARGE SCALE GENOMIC DNA]</scope>
    <source>
        <strain evidence="10">ATCC 29202 / DSM 20476 / NCTC 11029 / RHS 1</strain>
    </source>
</reference>
<feature type="transmembrane region" description="Helical" evidence="8">
    <location>
        <begin position="329"/>
        <end position="359"/>
    </location>
</feature>
<evidence type="ECO:0000256" key="3">
    <source>
        <dbReference type="ARBA" id="ARBA00022448"/>
    </source>
</evidence>
<evidence type="ECO:0000256" key="2">
    <source>
        <dbReference type="ARBA" id="ARBA00009773"/>
    </source>
</evidence>
<dbReference type="InterPro" id="IPR002549">
    <property type="entry name" value="AI-2E-like"/>
</dbReference>
<dbReference type="PANTHER" id="PTHR21716">
    <property type="entry name" value="TRANSMEMBRANE PROTEIN"/>
    <property type="match status" value="1"/>
</dbReference>
<feature type="transmembrane region" description="Helical" evidence="8">
    <location>
        <begin position="49"/>
        <end position="66"/>
    </location>
</feature>
<dbReference type="EMBL" id="CP001684">
    <property type="protein sequence ID" value="ACV23627.1"/>
    <property type="molecule type" value="Genomic_DNA"/>
</dbReference>
<keyword evidence="3" id="KW-0813">Transport</keyword>
<dbReference type="Proteomes" id="UP000002026">
    <property type="component" value="Chromosome"/>
</dbReference>
<evidence type="ECO:0000256" key="5">
    <source>
        <dbReference type="ARBA" id="ARBA00022692"/>
    </source>
</evidence>
<accession>C7N3A4</accession>
<keyword evidence="10" id="KW-1185">Reference proteome</keyword>
<keyword evidence="5 8" id="KW-0812">Transmembrane</keyword>
<dbReference type="GO" id="GO:0055085">
    <property type="term" value="P:transmembrane transport"/>
    <property type="evidence" value="ECO:0007669"/>
    <property type="project" value="TreeGrafter"/>
</dbReference>
<keyword evidence="6 8" id="KW-1133">Transmembrane helix</keyword>
<keyword evidence="7 8" id="KW-0472">Membrane</keyword>
<gene>
    <name evidence="9" type="ordered locus">Shel_26240</name>
</gene>
<dbReference type="eggNOG" id="COG0628">
    <property type="taxonomic scope" value="Bacteria"/>
</dbReference>